<proteinExistence type="predicted"/>
<reference evidence="5 6" key="2">
    <citation type="journal article" date="2016" name="Genome Announc.">
        <title>Draft Genome Sequence of Erythromycin- and Oxytetracycline-Sensitive Nocardia seriolae Strain U-1 (NBRC 110359).</title>
        <authorList>
            <person name="Imajoh M."/>
            <person name="Sukeda M."/>
            <person name="Shimizu M."/>
            <person name="Yamane J."/>
            <person name="Ohnishi K."/>
            <person name="Oshima S."/>
        </authorList>
    </citation>
    <scope>NUCLEOTIDE SEQUENCE [LARGE SCALE GENOMIC DNA]</scope>
    <source>
        <strain evidence="5 6">U-1</strain>
    </source>
</reference>
<evidence type="ECO:0000259" key="3">
    <source>
        <dbReference type="Pfam" id="PF20703"/>
    </source>
</evidence>
<keyword evidence="2" id="KW-1133">Transmembrane helix</keyword>
<feature type="domain" description="Novel STAND NTPase 1" evidence="3">
    <location>
        <begin position="111"/>
        <end position="477"/>
    </location>
</feature>
<reference evidence="6" key="1">
    <citation type="submission" date="2015-07" db="EMBL/GenBank/DDBJ databases">
        <title>Nocardia seriolae U-1 whole genome shotgun sequence.</title>
        <authorList>
            <person name="Imajoh M."/>
            <person name="Fukumoto Y."/>
            <person name="Sukeda M."/>
            <person name="Yamane J."/>
            <person name="Yamasaki K."/>
            <person name="Shimizu M."/>
            <person name="Ohnishi K."/>
            <person name="Oshima S."/>
        </authorList>
    </citation>
    <scope>NUCLEOTIDE SEQUENCE [LARGE SCALE GENOMIC DNA]</scope>
    <source>
        <strain evidence="6">U-1</strain>
    </source>
</reference>
<accession>A0ABC9YTJ8</accession>
<evidence type="ECO:0000313" key="4">
    <source>
        <dbReference type="EMBL" id="APB00304.1"/>
    </source>
</evidence>
<name>A0ABC9YTJ8_9NOCA</name>
<organism evidence="5 6">
    <name type="scientific">Nocardia seriolae</name>
    <dbReference type="NCBI Taxonomy" id="37332"/>
    <lineage>
        <taxon>Bacteria</taxon>
        <taxon>Bacillati</taxon>
        <taxon>Actinomycetota</taxon>
        <taxon>Actinomycetes</taxon>
        <taxon>Mycobacteriales</taxon>
        <taxon>Nocardiaceae</taxon>
        <taxon>Nocardia</taxon>
    </lineage>
</organism>
<reference evidence="4 7" key="3">
    <citation type="submission" date="2016-10" db="EMBL/GenBank/DDBJ databases">
        <title>Genome sequence of Nocardia seriolae strain EM150506, isolated from Anguila japonica.</title>
        <authorList>
            <person name="Han H.-J."/>
        </authorList>
    </citation>
    <scope>NUCLEOTIDE SEQUENCE [LARGE SCALE GENOMIC DNA]</scope>
    <source>
        <strain evidence="4 7">EM150506</strain>
    </source>
</reference>
<dbReference type="EMBL" id="BBYQ01000040">
    <property type="protein sequence ID" value="GAP28660.1"/>
    <property type="molecule type" value="Genomic_DNA"/>
</dbReference>
<evidence type="ECO:0000313" key="5">
    <source>
        <dbReference type="EMBL" id="GAP28660.1"/>
    </source>
</evidence>
<keyword evidence="6" id="KW-1185">Reference proteome</keyword>
<dbReference type="RefSeq" id="WP_082062613.1">
    <property type="nucleotide sequence ID" value="NZ_BAWD02000037.1"/>
</dbReference>
<dbReference type="KEGG" id="nsr:NS506_06268"/>
<keyword evidence="2" id="KW-0812">Transmembrane</keyword>
<evidence type="ECO:0000256" key="1">
    <source>
        <dbReference type="SAM" id="MobiDB-lite"/>
    </source>
</evidence>
<dbReference type="AlphaFoldDB" id="A0ABC9YTJ8"/>
<dbReference type="InterPro" id="IPR027417">
    <property type="entry name" value="P-loop_NTPase"/>
</dbReference>
<evidence type="ECO:0000256" key="2">
    <source>
        <dbReference type="SAM" id="Phobius"/>
    </source>
</evidence>
<protein>
    <recommendedName>
        <fullName evidence="3">Novel STAND NTPase 1 domain-containing protein</fullName>
    </recommendedName>
</protein>
<dbReference type="InterPro" id="IPR049052">
    <property type="entry name" value="nSTAND1"/>
</dbReference>
<feature type="transmembrane region" description="Helical" evidence="2">
    <location>
        <begin position="518"/>
        <end position="536"/>
    </location>
</feature>
<gene>
    <name evidence="4" type="ORF">NS506_06268</name>
    <name evidence="5" type="ORF">NSK11_contig00040-0014</name>
</gene>
<sequence length="538" mass="59232">MSREEFAIRLTRLHAAAGSPPSKSVVRRVNLRSSPGTRAFSGQRLSDWRLGRNIPARFDSVLPLLSVLIDEAKARPTSGRADRRLYDLNEWHGAWSRARDTAPAPNPDRPPYRGTEPYGPRDAEIFFGRRAISADLEHLVESVRGGGGPRLVLLLGAAGSGKSSVLGAGLRAGAAEKRSVAVALESDPESALADAVAALGELDGEATLLIVDQAERLFTHCPDKVVRQRFLADLERLATDPDRPRMVVVLAFRSEQRADLDAYPVLAEALPDRSLTLGALTETELRQVILRPAAKLGWRVEATLAEVMLRDIGTLGLGTEAAVLRVLTPVLTAVWEQRSGITSTLDAYRALGGLGQRLVADAERSWESLTEYERLVAQPILLSLAIPGPRSANRDRLPRRILLEESPHPATADIVIDRLTAAGVLSAVGDAVELCNDALLTDWPRLADWLADEREPTSSRRRIWEDARVWAANERPKRLLYDGKLLREAVELCPRDASRNRTVDEFLREAQRRRFRRLLSLGTATVVTFLVLLALLSH</sequence>
<feature type="region of interest" description="Disordered" evidence="1">
    <location>
        <begin position="97"/>
        <end position="118"/>
    </location>
</feature>
<evidence type="ECO:0000313" key="6">
    <source>
        <dbReference type="Proteomes" id="UP000037179"/>
    </source>
</evidence>
<dbReference type="Proteomes" id="UP000037179">
    <property type="component" value="Unassembled WGS sequence"/>
</dbReference>
<dbReference type="Pfam" id="PF20703">
    <property type="entry name" value="nSTAND1"/>
    <property type="match status" value="1"/>
</dbReference>
<dbReference type="EMBL" id="CP017839">
    <property type="protein sequence ID" value="APB00304.1"/>
    <property type="molecule type" value="Genomic_DNA"/>
</dbReference>
<dbReference type="SUPFAM" id="SSF52540">
    <property type="entry name" value="P-loop containing nucleoside triphosphate hydrolases"/>
    <property type="match status" value="1"/>
</dbReference>
<evidence type="ECO:0000313" key="7">
    <source>
        <dbReference type="Proteomes" id="UP000180166"/>
    </source>
</evidence>
<keyword evidence="2" id="KW-0472">Membrane</keyword>
<dbReference type="Proteomes" id="UP000180166">
    <property type="component" value="Chromosome"/>
</dbReference>